<feature type="compositionally biased region" description="Basic residues" evidence="1">
    <location>
        <begin position="46"/>
        <end position="57"/>
    </location>
</feature>
<accession>A0A0C3FPA9</accession>
<reference evidence="3" key="2">
    <citation type="submission" date="2015-01" db="EMBL/GenBank/DDBJ databases">
        <title>Evolutionary Origins and Diversification of the Mycorrhizal Mutualists.</title>
        <authorList>
            <consortium name="DOE Joint Genome Institute"/>
            <consortium name="Mycorrhizal Genomics Consortium"/>
            <person name="Kohler A."/>
            <person name="Kuo A."/>
            <person name="Nagy L.G."/>
            <person name="Floudas D."/>
            <person name="Copeland A."/>
            <person name="Barry K.W."/>
            <person name="Cichocki N."/>
            <person name="Veneault-Fourrey C."/>
            <person name="LaButti K."/>
            <person name="Lindquist E.A."/>
            <person name="Lipzen A."/>
            <person name="Lundell T."/>
            <person name="Morin E."/>
            <person name="Murat C."/>
            <person name="Riley R."/>
            <person name="Ohm R."/>
            <person name="Sun H."/>
            <person name="Tunlid A."/>
            <person name="Henrissat B."/>
            <person name="Grigoriev I.V."/>
            <person name="Hibbett D.S."/>
            <person name="Martin F."/>
        </authorList>
    </citation>
    <scope>NUCLEOTIDE SEQUENCE [LARGE SCALE GENOMIC DNA]</scope>
    <source>
        <strain evidence="3">F 1598</strain>
    </source>
</reference>
<feature type="region of interest" description="Disordered" evidence="1">
    <location>
        <begin position="1"/>
        <end position="108"/>
    </location>
</feature>
<name>A0A0C3FPA9_PILCF</name>
<reference evidence="2 3" key="1">
    <citation type="submission" date="2014-04" db="EMBL/GenBank/DDBJ databases">
        <authorList>
            <consortium name="DOE Joint Genome Institute"/>
            <person name="Kuo A."/>
            <person name="Tarkka M."/>
            <person name="Buscot F."/>
            <person name="Kohler A."/>
            <person name="Nagy L.G."/>
            <person name="Floudas D."/>
            <person name="Copeland A."/>
            <person name="Barry K.W."/>
            <person name="Cichocki N."/>
            <person name="Veneault-Fourrey C."/>
            <person name="LaButti K."/>
            <person name="Lindquist E.A."/>
            <person name="Lipzen A."/>
            <person name="Lundell T."/>
            <person name="Morin E."/>
            <person name="Murat C."/>
            <person name="Sun H."/>
            <person name="Tunlid A."/>
            <person name="Henrissat B."/>
            <person name="Grigoriev I.V."/>
            <person name="Hibbett D.S."/>
            <person name="Martin F."/>
            <person name="Nordberg H.P."/>
            <person name="Cantor M.N."/>
            <person name="Hua S.X."/>
        </authorList>
    </citation>
    <scope>NUCLEOTIDE SEQUENCE [LARGE SCALE GENOMIC DNA]</scope>
    <source>
        <strain evidence="2 3">F 1598</strain>
    </source>
</reference>
<dbReference type="InParanoid" id="A0A0C3FPA9"/>
<evidence type="ECO:0000256" key="1">
    <source>
        <dbReference type="SAM" id="MobiDB-lite"/>
    </source>
</evidence>
<protein>
    <submittedName>
        <fullName evidence="2">Uncharacterized protein</fullName>
    </submittedName>
</protein>
<sequence>MRATPWRAPSPPPTITDTKSEARSTVDVGTSYKRPKPDNSDGGGRVGRKGLRKRTKKYSGDTSGGAKDRSGGSDAHQSAKGEGKAHARGRGGDEAKESLDSLALDQAG</sequence>
<dbReference type="HOGENOM" id="CLU_2197922_0_0_1"/>
<dbReference type="Proteomes" id="UP000054166">
    <property type="component" value="Unassembled WGS sequence"/>
</dbReference>
<evidence type="ECO:0000313" key="2">
    <source>
        <dbReference type="EMBL" id="KIM85820.1"/>
    </source>
</evidence>
<feature type="compositionally biased region" description="Basic and acidic residues" evidence="1">
    <location>
        <begin position="66"/>
        <end position="99"/>
    </location>
</feature>
<keyword evidence="3" id="KW-1185">Reference proteome</keyword>
<proteinExistence type="predicted"/>
<dbReference type="EMBL" id="KN832984">
    <property type="protein sequence ID" value="KIM85820.1"/>
    <property type="molecule type" value="Genomic_DNA"/>
</dbReference>
<organism evidence="2 3">
    <name type="scientific">Piloderma croceum (strain F 1598)</name>
    <dbReference type="NCBI Taxonomy" id="765440"/>
    <lineage>
        <taxon>Eukaryota</taxon>
        <taxon>Fungi</taxon>
        <taxon>Dikarya</taxon>
        <taxon>Basidiomycota</taxon>
        <taxon>Agaricomycotina</taxon>
        <taxon>Agaricomycetes</taxon>
        <taxon>Agaricomycetidae</taxon>
        <taxon>Atheliales</taxon>
        <taxon>Atheliaceae</taxon>
        <taxon>Piloderma</taxon>
    </lineage>
</organism>
<evidence type="ECO:0000313" key="3">
    <source>
        <dbReference type="Proteomes" id="UP000054166"/>
    </source>
</evidence>
<gene>
    <name evidence="2" type="ORF">PILCRDRAFT_817035</name>
</gene>
<dbReference type="AlphaFoldDB" id="A0A0C3FPA9"/>